<evidence type="ECO:0000313" key="3">
    <source>
        <dbReference type="EMBL" id="MDR4126213.1"/>
    </source>
</evidence>
<gene>
    <name evidence="3" type="primary">otsB</name>
    <name evidence="3" type="ORF">Q8947_09495</name>
</gene>
<dbReference type="Gene3D" id="3.40.50.1000">
    <property type="entry name" value="HAD superfamily/HAD-like"/>
    <property type="match status" value="1"/>
</dbReference>
<dbReference type="SUPFAM" id="SSF56784">
    <property type="entry name" value="HAD-like"/>
    <property type="match status" value="1"/>
</dbReference>
<organism evidence="3 4">
    <name type="scientific">Yanghanlia caeni</name>
    <dbReference type="NCBI Taxonomy" id="3064283"/>
    <lineage>
        <taxon>Bacteria</taxon>
        <taxon>Pseudomonadati</taxon>
        <taxon>Pseudomonadota</taxon>
        <taxon>Betaproteobacteria</taxon>
        <taxon>Burkholderiales</taxon>
        <taxon>Alcaligenaceae</taxon>
        <taxon>Yanghanlia</taxon>
    </lineage>
</organism>
<comment type="catalytic activity">
    <reaction evidence="2">
        <text>alpha,alpha-trehalose 6-phosphate + H2O = alpha,alpha-trehalose + phosphate</text>
        <dbReference type="Rhea" id="RHEA:23420"/>
        <dbReference type="ChEBI" id="CHEBI:15377"/>
        <dbReference type="ChEBI" id="CHEBI:16551"/>
        <dbReference type="ChEBI" id="CHEBI:43474"/>
        <dbReference type="ChEBI" id="CHEBI:58429"/>
        <dbReference type="EC" id="3.1.3.12"/>
    </reaction>
</comment>
<comment type="pathway">
    <text evidence="2">Glycan biosynthesis; trehalose biosynthesis.</text>
</comment>
<dbReference type="InterPro" id="IPR036412">
    <property type="entry name" value="HAD-like_sf"/>
</dbReference>
<dbReference type="RefSeq" id="WP_347287126.1">
    <property type="nucleotide sequence ID" value="NZ_JAUZQE010000019.1"/>
</dbReference>
<dbReference type="InterPro" id="IPR044651">
    <property type="entry name" value="OTSB-like"/>
</dbReference>
<evidence type="ECO:0000256" key="1">
    <source>
        <dbReference type="ARBA" id="ARBA00022801"/>
    </source>
</evidence>
<dbReference type="PANTHER" id="PTHR43768:SF3">
    <property type="entry name" value="TREHALOSE 6-PHOSPHATE PHOSPHATASE"/>
    <property type="match status" value="1"/>
</dbReference>
<keyword evidence="2" id="KW-0479">Metal-binding</keyword>
<protein>
    <recommendedName>
        <fullName evidence="2">Trehalose 6-phosphate phosphatase</fullName>
        <ecNumber evidence="2">3.1.3.12</ecNumber>
    </recommendedName>
</protein>
<dbReference type="EC" id="3.1.3.12" evidence="2"/>
<dbReference type="EMBL" id="JAUZQE010000019">
    <property type="protein sequence ID" value="MDR4126213.1"/>
    <property type="molecule type" value="Genomic_DNA"/>
</dbReference>
<dbReference type="PANTHER" id="PTHR43768">
    <property type="entry name" value="TREHALOSE 6-PHOSPHATE PHOSPHATASE"/>
    <property type="match status" value="1"/>
</dbReference>
<dbReference type="NCBIfam" id="TIGR00685">
    <property type="entry name" value="T6PP"/>
    <property type="match status" value="1"/>
</dbReference>
<dbReference type="Gene3D" id="3.30.70.1020">
    <property type="entry name" value="Trehalose-6-phosphate phosphatase related protein, domain 2"/>
    <property type="match status" value="1"/>
</dbReference>
<evidence type="ECO:0000313" key="4">
    <source>
        <dbReference type="Proteomes" id="UP001232156"/>
    </source>
</evidence>
<comment type="caution">
    <text evidence="3">The sequence shown here is derived from an EMBL/GenBank/DDBJ whole genome shotgun (WGS) entry which is preliminary data.</text>
</comment>
<accession>A0ABU1D703</accession>
<sequence length="267" mass="28851">MYYKNMSEPSACTFVAPPSGKRITAPPCRLRLPPERLALFLDVDGTLAPITARPEFTRVPVDTRRILRRLQASGVALAALSGRPLVQVRRLLLPLDVPIAGSHGAQLRFSAGRSIRSTAHLPPGAAAWLQNGVAQLPDVWLERKPSALAIHWRQAPHMQSEVAALAARFLERAPGWQLICGHCVHELRAVGRHKGVALRRLMRQAPFAGRWPLAIGDDRTDEDAFAAALELGGAAIRVGPAANTCAPWAVADTTALARWLGALLAPD</sequence>
<dbReference type="Proteomes" id="UP001232156">
    <property type="component" value="Unassembled WGS sequence"/>
</dbReference>
<evidence type="ECO:0000256" key="2">
    <source>
        <dbReference type="RuleBase" id="RU361117"/>
    </source>
</evidence>
<dbReference type="InterPro" id="IPR003337">
    <property type="entry name" value="Trehalose_PPase"/>
</dbReference>
<dbReference type="Pfam" id="PF02358">
    <property type="entry name" value="Trehalose_PPase"/>
    <property type="match status" value="1"/>
</dbReference>
<comment type="similarity">
    <text evidence="2">Belongs to the trehalose phosphatase family.</text>
</comment>
<comment type="function">
    <text evidence="2">Removes the phosphate from trehalose 6-phosphate to produce free trehalose.</text>
</comment>
<keyword evidence="4" id="KW-1185">Reference proteome</keyword>
<keyword evidence="1 2" id="KW-0378">Hydrolase</keyword>
<proteinExistence type="inferred from homology"/>
<comment type="cofactor">
    <cofactor evidence="2">
        <name>Mg(2+)</name>
        <dbReference type="ChEBI" id="CHEBI:18420"/>
    </cofactor>
</comment>
<dbReference type="GO" id="GO:0004805">
    <property type="term" value="F:trehalose-phosphatase activity"/>
    <property type="evidence" value="ECO:0007669"/>
    <property type="project" value="UniProtKB-EC"/>
</dbReference>
<name>A0ABU1D703_9BURK</name>
<reference evidence="3 4" key="1">
    <citation type="submission" date="2023-08" db="EMBL/GenBank/DDBJ databases">
        <title>Alcaligenaceae gen. nov., a novel taxon isolated from the sludge of Yixing Pesticide Factory.</title>
        <authorList>
            <person name="Ruan L."/>
        </authorList>
    </citation>
    <scope>NUCLEOTIDE SEQUENCE [LARGE SCALE GENOMIC DNA]</scope>
    <source>
        <strain evidence="3 4">LG-2</strain>
    </source>
</reference>
<dbReference type="InterPro" id="IPR023214">
    <property type="entry name" value="HAD_sf"/>
</dbReference>
<keyword evidence="2" id="KW-0460">Magnesium</keyword>